<gene>
    <name evidence="6" type="ORF">HBE96_00770</name>
</gene>
<keyword evidence="7" id="KW-1185">Reference proteome</keyword>
<evidence type="ECO:0000256" key="4">
    <source>
        <dbReference type="RuleBase" id="RU004106"/>
    </source>
</evidence>
<dbReference type="AlphaFoldDB" id="A0A7Y0ED25"/>
<reference evidence="6 7" key="1">
    <citation type="submission" date="2020-04" db="EMBL/GenBank/DDBJ databases">
        <authorList>
            <person name="Doyle D.A."/>
        </authorList>
    </citation>
    <scope>NUCLEOTIDE SEQUENCE [LARGE SCALE GENOMIC DNA]</scope>
    <source>
        <strain evidence="6 7">P21</strain>
    </source>
</reference>
<dbReference type="InterPro" id="IPR043131">
    <property type="entry name" value="BCAT-like_N"/>
</dbReference>
<evidence type="ECO:0000256" key="3">
    <source>
        <dbReference type="ARBA" id="ARBA00022898"/>
    </source>
</evidence>
<dbReference type="FunFam" id="3.20.10.10:FF:000002">
    <property type="entry name" value="D-alanine aminotransferase"/>
    <property type="match status" value="1"/>
</dbReference>
<dbReference type="PANTHER" id="PTHR42743">
    <property type="entry name" value="AMINO-ACID AMINOTRANSFERASE"/>
    <property type="match status" value="1"/>
</dbReference>
<dbReference type="Proteomes" id="UP000537131">
    <property type="component" value="Unassembled WGS sequence"/>
</dbReference>
<dbReference type="CDD" id="cd00449">
    <property type="entry name" value="PLPDE_IV"/>
    <property type="match status" value="1"/>
</dbReference>
<name>A0A7Y0ED25_9CLOT</name>
<comment type="caution">
    <text evidence="6">The sequence shown here is derived from an EMBL/GenBank/DDBJ whole genome shotgun (WGS) entry which is preliminary data.</text>
</comment>
<sequence>MNECFNKYFIYNSEIKNSEEFDDAMLNKGKSLYEVIRIIDGKPLFLDRHLNRMDNSSKISKLSLWLNKKRVEEKILQLIKINGVDSGNIKFLFNFQEDVLKKEQNKTFMCYFVKHHYPFKEDYENGVDTILYHGERNNPNAKIINSDFRSMVDKEIVAKSAFEAILVDRNGNITEGSKSNIFMIKNNSVLTAPLEDVLPGVTRNVIMDLCKDLGIELKEEKINYNNLESLEALFISGTSPKVLPIKSIDKMNFNSAKNEMVLKIMKAYDEAVKKDILSI</sequence>
<accession>A0A7Y0ED25</accession>
<dbReference type="InterPro" id="IPR050571">
    <property type="entry name" value="Class-IV_PLP-Dep_Aminotrnsfr"/>
</dbReference>
<organism evidence="6 7">
    <name type="scientific">Clostridium muellerianum</name>
    <dbReference type="NCBI Taxonomy" id="2716538"/>
    <lineage>
        <taxon>Bacteria</taxon>
        <taxon>Bacillati</taxon>
        <taxon>Bacillota</taxon>
        <taxon>Clostridia</taxon>
        <taxon>Eubacteriales</taxon>
        <taxon>Clostridiaceae</taxon>
        <taxon>Clostridium</taxon>
    </lineage>
</organism>
<dbReference type="GO" id="GO:0008483">
    <property type="term" value="F:transaminase activity"/>
    <property type="evidence" value="ECO:0007669"/>
    <property type="project" value="UniProtKB-KW"/>
</dbReference>
<evidence type="ECO:0000256" key="5">
    <source>
        <dbReference type="RuleBase" id="RU004516"/>
    </source>
</evidence>
<reference evidence="6 7" key="2">
    <citation type="submission" date="2020-06" db="EMBL/GenBank/DDBJ databases">
        <title>Complete Genome Sequence of Clostridium muelleri sp. nov. P21T, an Acid-Alcohol Producing Acetogen Isolated from Old Hay.</title>
        <authorList>
            <person name="Duncan K.E."/>
            <person name="Tanner R.S."/>
        </authorList>
    </citation>
    <scope>NUCLEOTIDE SEQUENCE [LARGE SCALE GENOMIC DNA]</scope>
    <source>
        <strain evidence="6 7">P21</strain>
    </source>
</reference>
<evidence type="ECO:0000313" key="7">
    <source>
        <dbReference type="Proteomes" id="UP000537131"/>
    </source>
</evidence>
<dbReference type="SUPFAM" id="SSF56752">
    <property type="entry name" value="D-aminoacid aminotransferase-like PLP-dependent enzymes"/>
    <property type="match status" value="1"/>
</dbReference>
<dbReference type="GO" id="GO:0008652">
    <property type="term" value="P:amino acid biosynthetic process"/>
    <property type="evidence" value="ECO:0007669"/>
    <property type="project" value="UniProtKB-ARBA"/>
</dbReference>
<evidence type="ECO:0000256" key="2">
    <source>
        <dbReference type="ARBA" id="ARBA00009320"/>
    </source>
</evidence>
<evidence type="ECO:0000256" key="1">
    <source>
        <dbReference type="ARBA" id="ARBA00001933"/>
    </source>
</evidence>
<dbReference type="Gene3D" id="3.30.470.10">
    <property type="match status" value="1"/>
</dbReference>
<dbReference type="InterPro" id="IPR001544">
    <property type="entry name" value="Aminotrans_IV"/>
</dbReference>
<dbReference type="GO" id="GO:0005829">
    <property type="term" value="C:cytosol"/>
    <property type="evidence" value="ECO:0007669"/>
    <property type="project" value="TreeGrafter"/>
</dbReference>
<comment type="cofactor">
    <cofactor evidence="1 5">
        <name>pyridoxal 5'-phosphate</name>
        <dbReference type="ChEBI" id="CHEBI:597326"/>
    </cofactor>
</comment>
<dbReference type="GO" id="GO:0046394">
    <property type="term" value="P:carboxylic acid biosynthetic process"/>
    <property type="evidence" value="ECO:0007669"/>
    <property type="project" value="UniProtKB-ARBA"/>
</dbReference>
<keyword evidence="6" id="KW-0808">Transferase</keyword>
<keyword evidence="6" id="KW-0032">Aminotransferase</keyword>
<dbReference type="Gene3D" id="3.20.10.10">
    <property type="entry name" value="D-amino Acid Aminotransferase, subunit A, domain 2"/>
    <property type="match status" value="1"/>
</dbReference>
<evidence type="ECO:0000313" key="6">
    <source>
        <dbReference type="EMBL" id="NMM61254.1"/>
    </source>
</evidence>
<dbReference type="InterPro" id="IPR043132">
    <property type="entry name" value="BCAT-like_C"/>
</dbReference>
<keyword evidence="3 5" id="KW-0663">Pyridoxal phosphate</keyword>
<dbReference type="RefSeq" id="WP_169295861.1">
    <property type="nucleotide sequence ID" value="NZ_JABBNI010000001.1"/>
</dbReference>
<proteinExistence type="inferred from homology"/>
<dbReference type="PROSITE" id="PS00770">
    <property type="entry name" value="AA_TRANSFER_CLASS_4"/>
    <property type="match status" value="1"/>
</dbReference>
<comment type="similarity">
    <text evidence="2 4">Belongs to the class-IV pyridoxal-phosphate-dependent aminotransferase family.</text>
</comment>
<dbReference type="EMBL" id="JABBNI010000001">
    <property type="protein sequence ID" value="NMM61254.1"/>
    <property type="molecule type" value="Genomic_DNA"/>
</dbReference>
<dbReference type="Pfam" id="PF01063">
    <property type="entry name" value="Aminotran_4"/>
    <property type="match status" value="1"/>
</dbReference>
<protein>
    <submittedName>
        <fullName evidence="6">Aminotransferase class IV</fullName>
    </submittedName>
</protein>
<dbReference type="InterPro" id="IPR018300">
    <property type="entry name" value="Aminotrans_IV_CS"/>
</dbReference>
<dbReference type="PANTHER" id="PTHR42743:SF11">
    <property type="entry name" value="AMINODEOXYCHORISMATE LYASE"/>
    <property type="match status" value="1"/>
</dbReference>
<dbReference type="InterPro" id="IPR036038">
    <property type="entry name" value="Aminotransferase-like"/>
</dbReference>